<evidence type="ECO:0000313" key="3">
    <source>
        <dbReference type="Proteomes" id="UP000243950"/>
    </source>
</evidence>
<dbReference type="RefSeq" id="WP_093501469.1">
    <property type="nucleotide sequence ID" value="NZ_BSSG01000002.1"/>
</dbReference>
<dbReference type="EMBL" id="FOMO01000002">
    <property type="protein sequence ID" value="SFD50623.1"/>
    <property type="molecule type" value="Genomic_DNA"/>
</dbReference>
<keyword evidence="3" id="KW-1185">Reference proteome</keyword>
<evidence type="ECO:0000313" key="2">
    <source>
        <dbReference type="EMBL" id="SFD50623.1"/>
    </source>
</evidence>
<reference evidence="3" key="1">
    <citation type="submission" date="2016-10" db="EMBL/GenBank/DDBJ databases">
        <authorList>
            <person name="Varghese N."/>
            <person name="Submissions S."/>
        </authorList>
    </citation>
    <scope>NUCLEOTIDE SEQUENCE [LARGE SCALE GENOMIC DNA]</scope>
    <source>
        <strain evidence="3">JCM 2783</strain>
    </source>
</reference>
<gene>
    <name evidence="2" type="ORF">SAMN05216372_102123</name>
</gene>
<feature type="region of interest" description="Disordered" evidence="1">
    <location>
        <begin position="1"/>
        <end position="80"/>
    </location>
</feature>
<feature type="compositionally biased region" description="Basic and acidic residues" evidence="1">
    <location>
        <begin position="65"/>
        <end position="80"/>
    </location>
</feature>
<sequence length="80" mass="8542">MAVEHNESESAFESSSDKEVDTGAGHGSGLEKAKSEPKQGSNEAEAKKNRVDWTPPAGNPGSDQDALKERENGTARTDER</sequence>
<evidence type="ECO:0000256" key="1">
    <source>
        <dbReference type="SAM" id="MobiDB-lite"/>
    </source>
</evidence>
<proteinExistence type="predicted"/>
<accession>A0A1I1T335</accession>
<organism evidence="2 3">
    <name type="scientific">Pseudomonas straminea</name>
    <dbReference type="NCBI Taxonomy" id="47882"/>
    <lineage>
        <taxon>Bacteria</taxon>
        <taxon>Pseudomonadati</taxon>
        <taxon>Pseudomonadota</taxon>
        <taxon>Gammaproteobacteria</taxon>
        <taxon>Pseudomonadales</taxon>
        <taxon>Pseudomonadaceae</taxon>
        <taxon>Phytopseudomonas</taxon>
    </lineage>
</organism>
<protein>
    <submittedName>
        <fullName evidence="2">Uncharacterized protein</fullName>
    </submittedName>
</protein>
<dbReference type="AlphaFoldDB" id="A0A1I1T335"/>
<dbReference type="Proteomes" id="UP000243950">
    <property type="component" value="Unassembled WGS sequence"/>
</dbReference>
<name>A0A1I1T335_PSEOC</name>